<feature type="transmembrane region" description="Helical" evidence="13">
    <location>
        <begin position="451"/>
        <end position="471"/>
    </location>
</feature>
<dbReference type="EC" id="2.4.1.-" evidence="13"/>
<comment type="subcellular location">
    <subcellularLocation>
        <location evidence="1 13">Endoplasmic reticulum membrane</location>
        <topology evidence="1 13">Multi-pass membrane protein</topology>
    </subcellularLocation>
</comment>
<dbReference type="EMBL" id="UYRV01106818">
    <property type="protein sequence ID" value="VDN22798.1"/>
    <property type="molecule type" value="Genomic_DNA"/>
</dbReference>
<keyword evidence="4 13" id="KW-0337">GPI-anchor biosynthesis</keyword>
<dbReference type="GO" id="GO:0051751">
    <property type="term" value="F:alpha-1,4-mannosyltransferase activity"/>
    <property type="evidence" value="ECO:0007669"/>
    <property type="project" value="InterPro"/>
</dbReference>
<evidence type="ECO:0000256" key="13">
    <source>
        <dbReference type="RuleBase" id="RU365064"/>
    </source>
</evidence>
<evidence type="ECO:0000256" key="7">
    <source>
        <dbReference type="ARBA" id="ARBA00022692"/>
    </source>
</evidence>
<evidence type="ECO:0000256" key="2">
    <source>
        <dbReference type="ARBA" id="ARBA00004687"/>
    </source>
</evidence>
<feature type="transmembrane region" description="Helical" evidence="13">
    <location>
        <begin position="381"/>
        <end position="407"/>
    </location>
</feature>
<evidence type="ECO:0000256" key="10">
    <source>
        <dbReference type="ARBA" id="ARBA00023136"/>
    </source>
</evidence>
<evidence type="ECO:0000313" key="15">
    <source>
        <dbReference type="Proteomes" id="UP000271889"/>
    </source>
</evidence>
<name>A0A3P7MJW9_CYLGO</name>
<keyword evidence="10 13" id="KW-0472">Membrane</keyword>
<dbReference type="Pfam" id="PF05007">
    <property type="entry name" value="Mannosyl_trans"/>
    <property type="match status" value="2"/>
</dbReference>
<feature type="transmembrane region" description="Helical" evidence="13">
    <location>
        <begin position="47"/>
        <end position="65"/>
    </location>
</feature>
<keyword evidence="15" id="KW-1185">Reference proteome</keyword>
<sequence>YTPALAWILQPVVSYKDFGKYVCKSKCLSLLQIELFPYHVDPVSSSGKFLFCIFDILVGWMYFAMMPPKRNEKSNVSEDGGNSEEVVHSNDPTLLHVVIFWLANPLTAIISARGNADVLVCAAVLYTLYLLKKGQWVAAAFAHGALAVHLKIYPLIYLPSIFLYLCQFSFAGGLVASVKKLFSNWKGFTFVAISLGSFGVIVAFFYYIYGDLFLEEFLLYHIKRRDIKHNFSPYFYPLALVDQNVTLSKIIGFLAFLPQAYLVVYFAFKYYRDLPFCWFISTFAFVTFNKVCTSQYFVWYIVFLPLIVARIKMTTNEAARLILMWFASQAVWLFFAYLYEFQGWQTLELVFVASVGFLLTNIYVMVNVLNAYTGYYRDLPFCWFVTTFAFVTFNKVCTSQYFVWYIVFLPLIVDRIKMTTNETTRLILMWFASQAVWLFFAYLYEFRGWQTLELVFVASVGFLLTNIYVLVNVLNAYTGMTDSAKAKKA</sequence>
<evidence type="ECO:0000256" key="1">
    <source>
        <dbReference type="ARBA" id="ARBA00004477"/>
    </source>
</evidence>
<evidence type="ECO:0000256" key="8">
    <source>
        <dbReference type="ARBA" id="ARBA00022824"/>
    </source>
</evidence>
<feature type="transmembrane region" description="Helical" evidence="13">
    <location>
        <begin position="190"/>
        <end position="209"/>
    </location>
</feature>
<dbReference type="Proteomes" id="UP000271889">
    <property type="component" value="Unassembled WGS sequence"/>
</dbReference>
<dbReference type="PANTHER" id="PTHR12886">
    <property type="entry name" value="PIG-M MANNOSYLTRANSFERASE"/>
    <property type="match status" value="1"/>
</dbReference>
<feature type="non-terminal residue" evidence="14">
    <location>
        <position position="1"/>
    </location>
</feature>
<evidence type="ECO:0000256" key="6">
    <source>
        <dbReference type="ARBA" id="ARBA00022679"/>
    </source>
</evidence>
<evidence type="ECO:0000256" key="9">
    <source>
        <dbReference type="ARBA" id="ARBA00022989"/>
    </source>
</evidence>
<dbReference type="InterPro" id="IPR007704">
    <property type="entry name" value="PIG-M"/>
</dbReference>
<evidence type="ECO:0000256" key="4">
    <source>
        <dbReference type="ARBA" id="ARBA00022502"/>
    </source>
</evidence>
<comment type="pathway">
    <text evidence="2 13">Glycolipid biosynthesis; glycosylphosphatidylinositol-anchor biosynthesis.</text>
</comment>
<evidence type="ECO:0000256" key="11">
    <source>
        <dbReference type="ARBA" id="ARBA00093408"/>
    </source>
</evidence>
<dbReference type="OrthoDB" id="1741594at2759"/>
<dbReference type="GO" id="GO:1990529">
    <property type="term" value="C:glycosylphosphatidylinositol-mannosyltransferase I complex"/>
    <property type="evidence" value="ECO:0007669"/>
    <property type="project" value="TreeGrafter"/>
</dbReference>
<comment type="similarity">
    <text evidence="3 13">Belongs to the PIGM family.</text>
</comment>
<dbReference type="PANTHER" id="PTHR12886:SF0">
    <property type="entry name" value="GPI MANNOSYLTRANSFERASE 1"/>
    <property type="match status" value="1"/>
</dbReference>
<evidence type="ECO:0000256" key="3">
    <source>
        <dbReference type="ARBA" id="ARBA00011071"/>
    </source>
</evidence>
<evidence type="ECO:0000313" key="14">
    <source>
        <dbReference type="EMBL" id="VDN22798.1"/>
    </source>
</evidence>
<dbReference type="AlphaFoldDB" id="A0A3P7MJW9"/>
<evidence type="ECO:0000256" key="5">
    <source>
        <dbReference type="ARBA" id="ARBA00022676"/>
    </source>
</evidence>
<keyword evidence="5 13" id="KW-0328">Glycosyltransferase</keyword>
<feature type="transmembrane region" description="Helical" evidence="13">
    <location>
        <begin position="427"/>
        <end position="444"/>
    </location>
</feature>
<evidence type="ECO:0000256" key="12">
    <source>
        <dbReference type="ARBA" id="ARBA00093608"/>
    </source>
</evidence>
<proteinExistence type="inferred from homology"/>
<keyword evidence="6 13" id="KW-0808">Transferase</keyword>
<accession>A0A3P7MJW9</accession>
<gene>
    <name evidence="14" type="ORF">CGOC_LOCUS9404</name>
</gene>
<keyword evidence="7 13" id="KW-0812">Transmembrane</keyword>
<feature type="transmembrane region" description="Helical" evidence="13">
    <location>
        <begin position="161"/>
        <end position="178"/>
    </location>
</feature>
<feature type="transmembrane region" description="Helical" evidence="13">
    <location>
        <begin position="250"/>
        <end position="268"/>
    </location>
</feature>
<dbReference type="UniPathway" id="UPA00196"/>
<dbReference type="GO" id="GO:0004376">
    <property type="term" value="F:GPI mannosyltransferase activity"/>
    <property type="evidence" value="ECO:0007669"/>
    <property type="project" value="InterPro"/>
</dbReference>
<reference evidence="14 15" key="1">
    <citation type="submission" date="2018-11" db="EMBL/GenBank/DDBJ databases">
        <authorList>
            <consortium name="Pathogen Informatics"/>
        </authorList>
    </citation>
    <scope>NUCLEOTIDE SEQUENCE [LARGE SCALE GENOMIC DNA]</scope>
</reference>
<keyword evidence="9 13" id="KW-1133">Transmembrane helix</keyword>
<comment type="function">
    <text evidence="11 13">Catalytic subunit of the glycosylphosphatidylinositol-mannosyltransferase I complex which catalyzes the transfer of the first mannose, via an alpha-1,4 bond from a dolichol-phosphate-mannose (Dol-P-Man) to the glucosaminyl acyl phosphatidylinositol (GlcN-(acyl)PI) intermediate to generate alpha-D-Man-(1-&gt;4)-alpha-D-GlcN-(1-&gt;6)-(1-radyl,2-acyl-sn-glycero-3-phospho)-2-acyl-inositol and participates in the sixth step of the glycosylphosphatidylinositol-anchor biosynthesis.</text>
</comment>
<keyword evidence="8 13" id="KW-0256">Endoplasmic reticulum</keyword>
<feature type="transmembrane region" description="Helical" evidence="13">
    <location>
        <begin position="321"/>
        <end position="339"/>
    </location>
</feature>
<protein>
    <recommendedName>
        <fullName evidence="12 13">GPI alpha-1,4-mannosyltransferase I, catalytic subunit</fullName>
        <ecNumber evidence="13">2.4.1.-</ecNumber>
    </recommendedName>
    <alternativeName>
        <fullName evidence="13">GPI mannosyltransferase I</fullName>
    </alternativeName>
</protein>
<dbReference type="GO" id="GO:0006506">
    <property type="term" value="P:GPI anchor biosynthetic process"/>
    <property type="evidence" value="ECO:0007669"/>
    <property type="project" value="UniProtKB-UniPathway"/>
</dbReference>
<dbReference type="GO" id="GO:0005789">
    <property type="term" value="C:endoplasmic reticulum membrane"/>
    <property type="evidence" value="ECO:0007669"/>
    <property type="project" value="UniProtKB-SubCell"/>
</dbReference>
<organism evidence="14 15">
    <name type="scientific">Cylicostephanus goldi</name>
    <name type="common">Nematode worm</name>
    <dbReference type="NCBI Taxonomy" id="71465"/>
    <lineage>
        <taxon>Eukaryota</taxon>
        <taxon>Metazoa</taxon>
        <taxon>Ecdysozoa</taxon>
        <taxon>Nematoda</taxon>
        <taxon>Chromadorea</taxon>
        <taxon>Rhabditida</taxon>
        <taxon>Rhabditina</taxon>
        <taxon>Rhabditomorpha</taxon>
        <taxon>Strongyloidea</taxon>
        <taxon>Strongylidae</taxon>
        <taxon>Cylicostephanus</taxon>
    </lineage>
</organism>
<feature type="transmembrane region" description="Helical" evidence="13">
    <location>
        <begin position="351"/>
        <end position="369"/>
    </location>
</feature>